<feature type="domain" description="Pyridoxamine 5'-phosphate oxidase N-terminal" evidence="1">
    <location>
        <begin position="5"/>
        <end position="124"/>
    </location>
</feature>
<protein>
    <submittedName>
        <fullName evidence="2">Pyridoxamine 5'-phosphate oxidase family protein</fullName>
    </submittedName>
</protein>
<accession>A0ABS9WHP6</accession>
<evidence type="ECO:0000259" key="1">
    <source>
        <dbReference type="Pfam" id="PF01243"/>
    </source>
</evidence>
<evidence type="ECO:0000313" key="3">
    <source>
        <dbReference type="Proteomes" id="UP001430755"/>
    </source>
</evidence>
<evidence type="ECO:0000313" key="2">
    <source>
        <dbReference type="EMBL" id="MCI2242396.1"/>
    </source>
</evidence>
<name>A0ABS9WHP6_9ACTN</name>
<dbReference type="SUPFAM" id="SSF50475">
    <property type="entry name" value="FMN-binding split barrel"/>
    <property type="match status" value="1"/>
</dbReference>
<dbReference type="InterPro" id="IPR011576">
    <property type="entry name" value="Pyridox_Oxase_N"/>
</dbReference>
<dbReference type="InterPro" id="IPR012349">
    <property type="entry name" value="Split_barrel_FMN-bd"/>
</dbReference>
<dbReference type="Gene3D" id="2.30.110.10">
    <property type="entry name" value="Electron Transport, Fmn-binding Protein, Chain A"/>
    <property type="match status" value="1"/>
</dbReference>
<proteinExistence type="predicted"/>
<gene>
    <name evidence="2" type="ORF">LPT13_08540</name>
</gene>
<dbReference type="EMBL" id="JAJMLW010000003">
    <property type="protein sequence ID" value="MCI2242396.1"/>
    <property type="molecule type" value="Genomic_DNA"/>
</dbReference>
<sequence>MAKMPQDCMDLINNAYAAAVATCSADGVPNVVCSSMKQAYDDETVMVSDQYLRKTLANLRENPRMAVSVWDDEHGYQVKGTVTYEDEGERYEAIAAQVHAILSSMGYDFYSKGVCWLHVEEVYSLTPGDQAGERIA</sequence>
<dbReference type="Proteomes" id="UP001430755">
    <property type="component" value="Unassembled WGS sequence"/>
</dbReference>
<keyword evidence="3" id="KW-1185">Reference proteome</keyword>
<reference evidence="2" key="1">
    <citation type="submission" date="2021-11" db="EMBL/GenBank/DDBJ databases">
        <title>A Novel Adlercreutzia Species, isolated from a Allomyrina dichotoma larva feces.</title>
        <authorList>
            <person name="Suh M.K."/>
        </authorList>
    </citation>
    <scope>NUCLEOTIDE SEQUENCE</scope>
    <source>
        <strain evidence="2">JBNU-10</strain>
    </source>
</reference>
<dbReference type="Pfam" id="PF01243">
    <property type="entry name" value="PNPOx_N"/>
    <property type="match status" value="1"/>
</dbReference>
<dbReference type="PANTHER" id="PTHR40660:SF1">
    <property type="entry name" value="5'-PHOSPHATE OXIDASE PUTATIVE DOMAIN-CONTAINING PROTEIN-RELATED"/>
    <property type="match status" value="1"/>
</dbReference>
<dbReference type="RefSeq" id="WP_242165621.1">
    <property type="nucleotide sequence ID" value="NZ_JAJMLW010000003.1"/>
</dbReference>
<comment type="caution">
    <text evidence="2">The sequence shown here is derived from an EMBL/GenBank/DDBJ whole genome shotgun (WGS) entry which is preliminary data.</text>
</comment>
<organism evidence="2 3">
    <name type="scientific">Adlercreutzia faecimuris</name>
    <dbReference type="NCBI Taxonomy" id="2897341"/>
    <lineage>
        <taxon>Bacteria</taxon>
        <taxon>Bacillati</taxon>
        <taxon>Actinomycetota</taxon>
        <taxon>Coriobacteriia</taxon>
        <taxon>Eggerthellales</taxon>
        <taxon>Eggerthellaceae</taxon>
        <taxon>Adlercreutzia</taxon>
    </lineage>
</organism>
<dbReference type="PANTHER" id="PTHR40660">
    <property type="entry name" value="5'-PHOSPHATE OXIDASE PUTATIVE DOMAIN-CONTAINING PROTEIN-RELATED"/>
    <property type="match status" value="1"/>
</dbReference>